<dbReference type="EMBL" id="JAASQL010000001">
    <property type="protein sequence ID" value="NIJ43995.1"/>
    <property type="molecule type" value="Genomic_DNA"/>
</dbReference>
<keyword evidence="2" id="KW-1185">Reference proteome</keyword>
<gene>
    <name evidence="1" type="ORF">FHR24_000434</name>
</gene>
<evidence type="ECO:0000313" key="1">
    <source>
        <dbReference type="EMBL" id="NIJ43995.1"/>
    </source>
</evidence>
<name>A0ABX0U561_9FLAO</name>
<dbReference type="InterPro" id="IPR021457">
    <property type="entry name" value="DUF3108"/>
</dbReference>
<dbReference type="Pfam" id="PF11306">
    <property type="entry name" value="DUF3108"/>
    <property type="match status" value="1"/>
</dbReference>
<evidence type="ECO:0008006" key="3">
    <source>
        <dbReference type="Google" id="ProtNLM"/>
    </source>
</evidence>
<organism evidence="1 2">
    <name type="scientific">Wenyingzhuangia heitensis</name>
    <dbReference type="NCBI Taxonomy" id="1487859"/>
    <lineage>
        <taxon>Bacteria</taxon>
        <taxon>Pseudomonadati</taxon>
        <taxon>Bacteroidota</taxon>
        <taxon>Flavobacteriia</taxon>
        <taxon>Flavobacteriales</taxon>
        <taxon>Flavobacteriaceae</taxon>
        <taxon>Wenyingzhuangia</taxon>
    </lineage>
</organism>
<protein>
    <recommendedName>
        <fullName evidence="3">DUF3108 domain-containing protein</fullName>
    </recommendedName>
</protein>
<dbReference type="Proteomes" id="UP000745859">
    <property type="component" value="Unassembled WGS sequence"/>
</dbReference>
<accession>A0ABX0U561</accession>
<sequence>MKQLIYIVFFIGFVVNAQQNRAYKDGEKIKFRIHYGIINAGYASIQVQETTINNQKYEHVIGKGWTTGMLRWVFPVEDDYQSFINKKTGLPTRAIRKIKEGKYTKNVELFFEKDSVLTVDHKRNKEKRVAAKDVQDMIAAFYYLRNNVPDSLKVDESIAMNLFFDHKKFPFKLTKLRKENLKTKFGDVECFVFRPMVQSGRVFKEKESLSIWITADKNRIPVRIQADLAVGSLKADIDEYKGLLHPFNAQ</sequence>
<proteinExistence type="predicted"/>
<reference evidence="1 2" key="1">
    <citation type="submission" date="2020-03" db="EMBL/GenBank/DDBJ databases">
        <title>Genomic Encyclopedia of Type Strains, Phase IV (KMG-IV): sequencing the most valuable type-strain genomes for metagenomic binning, comparative biology and taxonomic classification.</title>
        <authorList>
            <person name="Goeker M."/>
        </authorList>
    </citation>
    <scope>NUCLEOTIDE SEQUENCE [LARGE SCALE GENOMIC DNA]</scope>
    <source>
        <strain evidence="1 2">DSM 101599</strain>
    </source>
</reference>
<evidence type="ECO:0000313" key="2">
    <source>
        <dbReference type="Proteomes" id="UP000745859"/>
    </source>
</evidence>
<comment type="caution">
    <text evidence="1">The sequence shown here is derived from an EMBL/GenBank/DDBJ whole genome shotgun (WGS) entry which is preliminary data.</text>
</comment>
<dbReference type="RefSeq" id="WP_167183194.1">
    <property type="nucleotide sequence ID" value="NZ_JAASQL010000001.1"/>
</dbReference>